<comment type="caution">
    <text evidence="5">The sequence shown here is derived from an EMBL/GenBank/DDBJ whole genome shotgun (WGS) entry which is preliminary data.</text>
</comment>
<evidence type="ECO:0000256" key="1">
    <source>
        <dbReference type="ARBA" id="ARBA00022737"/>
    </source>
</evidence>
<evidence type="ECO:0000256" key="4">
    <source>
        <dbReference type="SAM" id="MobiDB-lite"/>
    </source>
</evidence>
<keyword evidence="2 3" id="KW-0802">TPR repeat</keyword>
<reference evidence="5" key="1">
    <citation type="submission" date="2020-04" db="EMBL/GenBank/DDBJ databases">
        <title>Analysis of mating type loci in Filobasidium floriforme.</title>
        <authorList>
            <person name="Nowrousian M."/>
        </authorList>
    </citation>
    <scope>NUCLEOTIDE SEQUENCE</scope>
    <source>
        <strain evidence="5">CBS 6242</strain>
    </source>
</reference>
<keyword evidence="6" id="KW-1185">Reference proteome</keyword>
<evidence type="ECO:0008006" key="7">
    <source>
        <dbReference type="Google" id="ProtNLM"/>
    </source>
</evidence>
<dbReference type="SUPFAM" id="SSF48452">
    <property type="entry name" value="TPR-like"/>
    <property type="match status" value="1"/>
</dbReference>
<proteinExistence type="predicted"/>
<dbReference type="PROSITE" id="PS50005">
    <property type="entry name" value="TPR"/>
    <property type="match status" value="2"/>
</dbReference>
<dbReference type="Gene3D" id="1.25.40.10">
    <property type="entry name" value="Tetratricopeptide repeat domain"/>
    <property type="match status" value="1"/>
</dbReference>
<evidence type="ECO:0000313" key="6">
    <source>
        <dbReference type="Proteomes" id="UP000812966"/>
    </source>
</evidence>
<accession>A0A8K0JL50</accession>
<dbReference type="PANTHER" id="PTHR16193:SF0">
    <property type="entry name" value="TETRATRICOPEPTIDE REPEAT PROTEIN 27"/>
    <property type="match status" value="1"/>
</dbReference>
<dbReference type="Pfam" id="PF13432">
    <property type="entry name" value="TPR_16"/>
    <property type="match status" value="1"/>
</dbReference>
<dbReference type="InterPro" id="IPR019734">
    <property type="entry name" value="TPR_rpt"/>
</dbReference>
<evidence type="ECO:0000313" key="5">
    <source>
        <dbReference type="EMBL" id="KAG7531894.1"/>
    </source>
</evidence>
<dbReference type="AlphaFoldDB" id="A0A8K0JL50"/>
<evidence type="ECO:0000256" key="3">
    <source>
        <dbReference type="PROSITE-ProRule" id="PRU00339"/>
    </source>
</evidence>
<sequence>MASTSLDLQLKILRLAKDDSTSTFSTASKLSDDLLSARFKDVLLSTYARSLFSSTGRTGTEDLWSSVGLTRSDKAVGNEQQLSIEEEQICRLVIAIACLHAFVQLNWTGPALDFTTKDLLAGCTTNSDEADLNIALHNATIPLLALDGEPAYHLAQEPTLLLLASRIIETLQAESSENLVTLPWWTLRIGLVHRALLDEPVNFSPDLFSSLDTILSSSNPLSALLTADDKVALHTEIGLANHLLGMDKQASERFLSAAKESGLEWALTGALGKRTKFQVKELSQLVLVAKSRKREGDEVDQPEEHAKAAKEKEEVAEVKENGTDEEERVPNLKLPGMPETLALNDDTLLEQTQFTSSSLDYAGLGAELAPIKAAAALPESLRELNPQDQPALHPLDQALLIDMCLAQHNNTPENGLTASQMAPFLARVLTHPKNWSVHTTALLLRARLESKRSRTIERSALQLQALVDQMPTADSEPSERLRYFHQLPLVSKWEMERELAVRFLGMGVVRTALEIFERLEMWEEAVRCHHSMEDTDKAIRVVKDLLEGKKAEPEIVQKREKVQRSEDEAGRKETKRIRIDNTREAKLWCLLGDLEPDNAEAHYEKAWEVSKGTSSRSQRSLGGIYLTREEFTKAIPRFQAALKINPLYARTWFALGCCLLREERLEEAREAFSRNVAVEEDDAEAWNNLAAVYLRLTREIGVVKADDGEEQSVPFTNKQLAFKALQHGLRHASDNSKMWQNYMIVAVDVGQLSEAARALSRTIESKNARDAATHVDLAVLSKLVDAVIREDWNGGAGNRSPDQPYTSNEGMGLLPIVERLFEVVILPRVVETSRIYAIYAKLFRWKEDWAGALECYMKAYRSGIASDETVERELPRFKDATEDLEELVDVMRLLGPRAKEQEAAQGLEKGKAKWSDWKFQARTMVRTFQGRTKDT</sequence>
<organism evidence="5 6">
    <name type="scientific">Filobasidium floriforme</name>
    <dbReference type="NCBI Taxonomy" id="5210"/>
    <lineage>
        <taxon>Eukaryota</taxon>
        <taxon>Fungi</taxon>
        <taxon>Dikarya</taxon>
        <taxon>Basidiomycota</taxon>
        <taxon>Agaricomycotina</taxon>
        <taxon>Tremellomycetes</taxon>
        <taxon>Filobasidiales</taxon>
        <taxon>Filobasidiaceae</taxon>
        <taxon>Filobasidium</taxon>
    </lineage>
</organism>
<dbReference type="EMBL" id="JABELV010000080">
    <property type="protein sequence ID" value="KAG7531894.1"/>
    <property type="molecule type" value="Genomic_DNA"/>
</dbReference>
<feature type="repeat" description="TPR" evidence="3">
    <location>
        <begin position="615"/>
        <end position="648"/>
    </location>
</feature>
<keyword evidence="1" id="KW-0677">Repeat</keyword>
<dbReference type="InterPro" id="IPR044244">
    <property type="entry name" value="TTC27/Emw1"/>
</dbReference>
<dbReference type="InterPro" id="IPR011990">
    <property type="entry name" value="TPR-like_helical_dom_sf"/>
</dbReference>
<name>A0A8K0JL50_9TREE</name>
<evidence type="ECO:0000256" key="2">
    <source>
        <dbReference type="ARBA" id="ARBA00022803"/>
    </source>
</evidence>
<dbReference type="Proteomes" id="UP000812966">
    <property type="component" value="Unassembled WGS sequence"/>
</dbReference>
<feature type="compositionally biased region" description="Basic and acidic residues" evidence="4">
    <location>
        <begin position="302"/>
        <end position="322"/>
    </location>
</feature>
<dbReference type="SMART" id="SM00028">
    <property type="entry name" value="TPR"/>
    <property type="match status" value="2"/>
</dbReference>
<feature type="repeat" description="TPR" evidence="3">
    <location>
        <begin position="649"/>
        <end position="682"/>
    </location>
</feature>
<gene>
    <name evidence="5" type="ORF">FFLO_04040</name>
</gene>
<dbReference type="PANTHER" id="PTHR16193">
    <property type="entry name" value="TETRATRICOPEPTIDE REPEAT PROTEIN 27"/>
    <property type="match status" value="1"/>
</dbReference>
<protein>
    <recommendedName>
        <fullName evidence="7">TPR-like protein</fullName>
    </recommendedName>
</protein>
<feature type="region of interest" description="Disordered" evidence="4">
    <location>
        <begin position="292"/>
        <end position="338"/>
    </location>
</feature>